<evidence type="ECO:0000259" key="2">
    <source>
        <dbReference type="Pfam" id="PF06068"/>
    </source>
</evidence>
<dbReference type="EMBL" id="QGNW01001056">
    <property type="protein sequence ID" value="RVW57389.1"/>
    <property type="molecule type" value="Genomic_DNA"/>
</dbReference>
<name>A0A438FBM5_VITVI</name>
<evidence type="ECO:0000313" key="3">
    <source>
        <dbReference type="EMBL" id="RVW57389.1"/>
    </source>
</evidence>
<comment type="caution">
    <text evidence="3">The sequence shown here is derived from an EMBL/GenBank/DDBJ whole genome shotgun (WGS) entry which is preliminary data.</text>
</comment>
<evidence type="ECO:0000313" key="4">
    <source>
        <dbReference type="Proteomes" id="UP000288805"/>
    </source>
</evidence>
<dbReference type="InterPro" id="IPR010339">
    <property type="entry name" value="TIP49_P-loop"/>
</dbReference>
<dbReference type="InterPro" id="IPR027417">
    <property type="entry name" value="P-loop_NTPase"/>
</dbReference>
<protein>
    <submittedName>
        <fullName evidence="3">RuvB-like 2</fullName>
    </submittedName>
</protein>
<dbReference type="GO" id="GO:0008094">
    <property type="term" value="F:ATP-dependent activity, acting on DNA"/>
    <property type="evidence" value="ECO:0007669"/>
    <property type="project" value="InterPro"/>
</dbReference>
<dbReference type="InterPro" id="IPR027238">
    <property type="entry name" value="RuvB-like"/>
</dbReference>
<feature type="region of interest" description="Disordered" evidence="1">
    <location>
        <begin position="141"/>
        <end position="169"/>
    </location>
</feature>
<dbReference type="PANTHER" id="PTHR11093">
    <property type="entry name" value="RUVB-RELATED REPTIN AND PONTIN"/>
    <property type="match status" value="1"/>
</dbReference>
<sequence length="994" mass="112572">MRGGKRWFVIESKKFEVSVEEVREKIRGTIVERSRGFSSWIRFGVSSLRKFLEGLEECCREEIKGSLAKVWEEDGRKFKVERRENGAGKYILCSVIDVESKRFCLVVPEGKGLLGGWALFAEKLRDLGVVKQKKVKEEETLRGGVDGEEKEGEKEKAKEERKVGSRTESSNSKAKEIWRVIEVVRADSIRKTRGEEKLDGDGASGIAEAFSALGKKNEEMEKLSGPQDCWEEGQSSGGSGRANNDGHSSLLCFGQEMVECRPSLGLGILEGQPIEALWVCPSYRPTKERHLKEVRASFGQSPSMNWFEEQLLFGKMFDATKRNENERASFADEWLMEENVRYGIDVVVKESVGELNFTPLRVCPTEEMDNLMGAGISFLLEEGRDHRAEKDDDDDESWRIRERRDCSERVTGKKRKGQRLSKFDRELKKLEWGAARRGRGLVFWDNRVLQLEEIEIDCEKQKAWILIDYWDKEERGRSLSMEEEETRKEAMELYNKQLHETRRFVRNLNATFLVLIPKNKRLKGVLAKVISLSQNAFVEGRQIMDAVLIANEAIDPIMKSLFQGSRGLRQGDPLSPYLFVIVMETFSVLMNRAIVQGLKVNMVKSELIPVGRVENVGELADEYGYKVGNLPFTYLGMPLGAPFNSIGVYKSKGGLGVKSLGLFNKAFLGEWAWRFANEKKALWSQVIRRKYGEEIGGWTSCEIREAYGVGLWKAINKVGQPVTLFFGFEVGNGKNVRFWKDKWCGTSRLNEDFPSLFALATSKKAWVTKVWIAGEDRRGSWIPTFNRPFNDWEIEEVGMLLCYLEGRWSLYKALQPVSSALFPSKIIWRSCAQPKISFFVWEASWGRVLTLDRWRGSFVGKKRKVVWLLGSLCLFWVIWKARNSIAFEDAIPTSGVEMAELKLSDSRDLTRIERIGAHSHIRGLGLDSALEPRAVSEGMVGQTSARKAAGVILQMIKEGKIAGRAVLLAGQPGTGKTAIAMGIAKSSAKKLHLP</sequence>
<reference evidence="3 4" key="1">
    <citation type="journal article" date="2018" name="PLoS Genet.">
        <title>Population sequencing reveals clonal diversity and ancestral inbreeding in the grapevine cultivar Chardonnay.</title>
        <authorList>
            <person name="Roach M.J."/>
            <person name="Johnson D.L."/>
            <person name="Bohlmann J."/>
            <person name="van Vuuren H.J."/>
            <person name="Jones S.J."/>
            <person name="Pretorius I.S."/>
            <person name="Schmidt S.A."/>
            <person name="Borneman A.R."/>
        </authorList>
    </citation>
    <scope>NUCLEOTIDE SEQUENCE [LARGE SCALE GENOMIC DNA]</scope>
    <source>
        <strain evidence="4">cv. Chardonnay</strain>
        <tissue evidence="3">Leaf</tissue>
    </source>
</reference>
<dbReference type="Pfam" id="PF06068">
    <property type="entry name" value="TIP49"/>
    <property type="match status" value="1"/>
</dbReference>
<feature type="domain" description="TIP49 P-loop" evidence="2">
    <location>
        <begin position="914"/>
        <end position="991"/>
    </location>
</feature>
<dbReference type="AlphaFoldDB" id="A0A438FBM5"/>
<dbReference type="OrthoDB" id="10060499at2759"/>
<feature type="compositionally biased region" description="Basic and acidic residues" evidence="1">
    <location>
        <begin position="141"/>
        <end position="165"/>
    </location>
</feature>
<gene>
    <name evidence="3" type="primary">ruvbl2_1</name>
    <name evidence="3" type="ORF">CK203_089558</name>
</gene>
<dbReference type="GO" id="GO:0005524">
    <property type="term" value="F:ATP binding"/>
    <property type="evidence" value="ECO:0007669"/>
    <property type="project" value="InterPro"/>
</dbReference>
<evidence type="ECO:0000256" key="1">
    <source>
        <dbReference type="SAM" id="MobiDB-lite"/>
    </source>
</evidence>
<dbReference type="FunFam" id="3.40.50.300:FF:004901">
    <property type="entry name" value="RuvB-like helicase"/>
    <property type="match status" value="1"/>
</dbReference>
<accession>A0A438FBM5</accession>
<organism evidence="3 4">
    <name type="scientific">Vitis vinifera</name>
    <name type="common">Grape</name>
    <dbReference type="NCBI Taxonomy" id="29760"/>
    <lineage>
        <taxon>Eukaryota</taxon>
        <taxon>Viridiplantae</taxon>
        <taxon>Streptophyta</taxon>
        <taxon>Embryophyta</taxon>
        <taxon>Tracheophyta</taxon>
        <taxon>Spermatophyta</taxon>
        <taxon>Magnoliopsida</taxon>
        <taxon>eudicotyledons</taxon>
        <taxon>Gunneridae</taxon>
        <taxon>Pentapetalae</taxon>
        <taxon>rosids</taxon>
        <taxon>Vitales</taxon>
        <taxon>Vitaceae</taxon>
        <taxon>Viteae</taxon>
        <taxon>Vitis</taxon>
    </lineage>
</organism>
<dbReference type="Gene3D" id="3.40.50.300">
    <property type="entry name" value="P-loop containing nucleotide triphosphate hydrolases"/>
    <property type="match status" value="1"/>
</dbReference>
<proteinExistence type="predicted"/>
<dbReference type="Proteomes" id="UP000288805">
    <property type="component" value="Unassembled WGS sequence"/>
</dbReference>
<dbReference type="SUPFAM" id="SSF52540">
    <property type="entry name" value="P-loop containing nucleoside triphosphate hydrolases"/>
    <property type="match status" value="1"/>
</dbReference>